<dbReference type="KEGG" id="nsl:BOX37_22860"/>
<feature type="compositionally biased region" description="Basic and acidic residues" evidence="1">
    <location>
        <begin position="1"/>
        <end position="10"/>
    </location>
</feature>
<feature type="region of interest" description="Disordered" evidence="1">
    <location>
        <begin position="97"/>
        <end position="116"/>
    </location>
</feature>
<proteinExistence type="predicted"/>
<keyword evidence="3" id="KW-1185">Reference proteome</keyword>
<dbReference type="AlphaFoldDB" id="A0A1J0VWB4"/>
<dbReference type="RefSeq" id="WP_071929475.1">
    <property type="nucleotide sequence ID" value="NZ_CP018082.1"/>
</dbReference>
<feature type="compositionally biased region" description="Polar residues" evidence="1">
    <location>
        <begin position="11"/>
        <end position="21"/>
    </location>
</feature>
<evidence type="ECO:0000256" key="1">
    <source>
        <dbReference type="SAM" id="MobiDB-lite"/>
    </source>
</evidence>
<gene>
    <name evidence="2" type="ORF">BOX37_22860</name>
</gene>
<dbReference type="OrthoDB" id="1178869at2"/>
<organism evidence="2 3">
    <name type="scientific">Nocardia mangyaensis</name>
    <dbReference type="NCBI Taxonomy" id="2213200"/>
    <lineage>
        <taxon>Bacteria</taxon>
        <taxon>Bacillati</taxon>
        <taxon>Actinomycetota</taxon>
        <taxon>Actinomycetes</taxon>
        <taxon>Mycobacteriales</taxon>
        <taxon>Nocardiaceae</taxon>
        <taxon>Nocardia</taxon>
    </lineage>
</organism>
<sequence length="116" mass="12156">MVRVTDRCSTDHTSGSQQNYLSRGRGALRALSNLFGDRIPTLYKASHAAPSYSNSWGGSASATKDKAFTKAVEEVRGDFRLCAAAAPPSTCVCAANAATNPRPAPPSARIAAGRSR</sequence>
<evidence type="ECO:0000313" key="2">
    <source>
        <dbReference type="EMBL" id="APE36297.1"/>
    </source>
</evidence>
<protein>
    <submittedName>
        <fullName evidence="2">Uncharacterized protein</fullName>
    </submittedName>
</protein>
<dbReference type="Proteomes" id="UP000183810">
    <property type="component" value="Chromosome"/>
</dbReference>
<feature type="region of interest" description="Disordered" evidence="1">
    <location>
        <begin position="1"/>
        <end position="21"/>
    </location>
</feature>
<name>A0A1J0VWB4_9NOCA</name>
<reference evidence="2" key="1">
    <citation type="submission" date="2016-11" db="EMBL/GenBank/DDBJ databases">
        <authorList>
            <person name="Jaros S."/>
            <person name="Januszkiewicz K."/>
            <person name="Wedrychowicz H."/>
        </authorList>
    </citation>
    <scope>NUCLEOTIDE SEQUENCE [LARGE SCALE GENOMIC DNA]</scope>
    <source>
        <strain evidence="2">Y48</strain>
    </source>
</reference>
<accession>A0A1J0VWB4</accession>
<evidence type="ECO:0000313" key="3">
    <source>
        <dbReference type="Proteomes" id="UP000183810"/>
    </source>
</evidence>
<dbReference type="EMBL" id="CP018082">
    <property type="protein sequence ID" value="APE36297.1"/>
    <property type="molecule type" value="Genomic_DNA"/>
</dbReference>